<evidence type="ECO:0000256" key="1">
    <source>
        <dbReference type="SAM" id="MobiDB-lite"/>
    </source>
</evidence>
<dbReference type="PANTHER" id="PTHR22028:SF5">
    <property type="entry name" value="COILED-COIL DOMAIN-CONTAINING PROTEIN 191"/>
    <property type="match status" value="1"/>
</dbReference>
<dbReference type="EMBL" id="GG745349">
    <property type="protein sequence ID" value="KNE66207.1"/>
    <property type="molecule type" value="Genomic_DNA"/>
</dbReference>
<sequence>MPLQASKPPSPPPFPPAPRSKLVQRDLRSFRARQLDRTLQARAAQRRQATTPPAPAADAIHAHLAVSPADPDLQHQVELHRAVLDSDRRDRELADEAKRNEAIAKQLDAKIKAEQRARLEREAKEREMAVEAMVDEYVCGKVQRKLVAAFNAWRHHARRTRLACIKLEARRDWHRKRAAFTHWHARMVKEIADREARKVAQELRHKEELDRRADRHWRFHALSRYFLAWTAFVALAKQERELENAHLARKRKVDQFLAHLQAKRDAMARAAAVPPAQDPRALTRDGNRSRSQTPSRSKTPSRSTPTPSSRPARLAPPLARPAFLTRMEERERERRARKAEREARHADAVERARLEAAQAELDRVERERHETQQRADEERAAAEAAERARQHAREQWQRAVAHADRAKVKYRGLRPWQRWVEVQKEARERADRWHEDRVVRWVVREWARAARARVERRMEVATRHLERVQVVQAWRAWVQFTAVHRAQVEQAENIARGHLLVETLQSWRGCAQHRRETRMAKEAADNAKADAIAARVLPRRYFAQWRAFVQQSKDDRWKEYRRTMLRNKVRSWLQDSSFERMCQEAELSSPVWATSLAHTSSTVAAAEKDDDDTGHD</sequence>
<dbReference type="Proteomes" id="UP000054350">
    <property type="component" value="Unassembled WGS sequence"/>
</dbReference>
<evidence type="ECO:0000313" key="2">
    <source>
        <dbReference type="EMBL" id="KNE66207.1"/>
    </source>
</evidence>
<proteinExistence type="predicted"/>
<evidence type="ECO:0008006" key="4">
    <source>
        <dbReference type="Google" id="ProtNLM"/>
    </source>
</evidence>
<feature type="compositionally biased region" description="Pro residues" evidence="1">
    <location>
        <begin position="8"/>
        <end position="18"/>
    </location>
</feature>
<dbReference type="PANTHER" id="PTHR22028">
    <property type="entry name" value="SFI1 SPINDLE BODY DOMAIN-CONTAINING PROTEIN-RELATED"/>
    <property type="match status" value="1"/>
</dbReference>
<feature type="region of interest" description="Disordered" evidence="1">
    <location>
        <begin position="1"/>
        <end position="22"/>
    </location>
</feature>
<dbReference type="eggNOG" id="ENOG502T6US">
    <property type="taxonomic scope" value="Eukaryota"/>
</dbReference>
<feature type="compositionally biased region" description="Low complexity" evidence="1">
    <location>
        <begin position="289"/>
        <end position="325"/>
    </location>
</feature>
<feature type="compositionally biased region" description="Basic and acidic residues" evidence="1">
    <location>
        <begin position="326"/>
        <end position="350"/>
    </location>
</feature>
<dbReference type="AlphaFoldDB" id="A0A0L0SUL4"/>
<gene>
    <name evidence="2" type="ORF">AMAG_10448</name>
</gene>
<reference evidence="2 3" key="1">
    <citation type="submission" date="2009-11" db="EMBL/GenBank/DDBJ databases">
        <title>Annotation of Allomyces macrogynus ATCC 38327.</title>
        <authorList>
            <consortium name="The Broad Institute Genome Sequencing Platform"/>
            <person name="Russ C."/>
            <person name="Cuomo C."/>
            <person name="Burger G."/>
            <person name="Gray M.W."/>
            <person name="Holland P.W.H."/>
            <person name="King N."/>
            <person name="Lang F.B.F."/>
            <person name="Roger A.J."/>
            <person name="Ruiz-Trillo I."/>
            <person name="Young S.K."/>
            <person name="Zeng Q."/>
            <person name="Gargeya S."/>
            <person name="Fitzgerald M."/>
            <person name="Haas B."/>
            <person name="Abouelleil A."/>
            <person name="Alvarado L."/>
            <person name="Arachchi H.M."/>
            <person name="Berlin A."/>
            <person name="Chapman S.B."/>
            <person name="Gearin G."/>
            <person name="Goldberg J."/>
            <person name="Griggs A."/>
            <person name="Gujja S."/>
            <person name="Hansen M."/>
            <person name="Heiman D."/>
            <person name="Howarth C."/>
            <person name="Larimer J."/>
            <person name="Lui A."/>
            <person name="MacDonald P.J.P."/>
            <person name="McCowen C."/>
            <person name="Montmayeur A."/>
            <person name="Murphy C."/>
            <person name="Neiman D."/>
            <person name="Pearson M."/>
            <person name="Priest M."/>
            <person name="Roberts A."/>
            <person name="Saif S."/>
            <person name="Shea T."/>
            <person name="Sisk P."/>
            <person name="Stolte C."/>
            <person name="Sykes S."/>
            <person name="Wortman J."/>
            <person name="Nusbaum C."/>
            <person name="Birren B."/>
        </authorList>
    </citation>
    <scope>NUCLEOTIDE SEQUENCE [LARGE SCALE GENOMIC DNA]</scope>
    <source>
        <strain evidence="2 3">ATCC 38327</strain>
    </source>
</reference>
<reference evidence="3" key="2">
    <citation type="submission" date="2009-11" db="EMBL/GenBank/DDBJ databases">
        <title>The Genome Sequence of Allomyces macrogynus strain ATCC 38327.</title>
        <authorList>
            <consortium name="The Broad Institute Genome Sequencing Platform"/>
            <person name="Russ C."/>
            <person name="Cuomo C."/>
            <person name="Shea T."/>
            <person name="Young S.K."/>
            <person name="Zeng Q."/>
            <person name="Koehrsen M."/>
            <person name="Haas B."/>
            <person name="Borodovsky M."/>
            <person name="Guigo R."/>
            <person name="Alvarado L."/>
            <person name="Berlin A."/>
            <person name="Borenstein D."/>
            <person name="Chen Z."/>
            <person name="Engels R."/>
            <person name="Freedman E."/>
            <person name="Gellesch M."/>
            <person name="Goldberg J."/>
            <person name="Griggs A."/>
            <person name="Gujja S."/>
            <person name="Heiman D."/>
            <person name="Hepburn T."/>
            <person name="Howarth C."/>
            <person name="Jen D."/>
            <person name="Larson L."/>
            <person name="Lewis B."/>
            <person name="Mehta T."/>
            <person name="Park D."/>
            <person name="Pearson M."/>
            <person name="Roberts A."/>
            <person name="Saif S."/>
            <person name="Shenoy N."/>
            <person name="Sisk P."/>
            <person name="Stolte C."/>
            <person name="Sykes S."/>
            <person name="Walk T."/>
            <person name="White J."/>
            <person name="Yandava C."/>
            <person name="Burger G."/>
            <person name="Gray M.W."/>
            <person name="Holland P.W.H."/>
            <person name="King N."/>
            <person name="Lang F.B.F."/>
            <person name="Roger A.J."/>
            <person name="Ruiz-Trillo I."/>
            <person name="Lander E."/>
            <person name="Nusbaum C."/>
        </authorList>
    </citation>
    <scope>NUCLEOTIDE SEQUENCE [LARGE SCALE GENOMIC DNA]</scope>
    <source>
        <strain evidence="3">ATCC 38327</strain>
    </source>
</reference>
<accession>A0A0L0SUL4</accession>
<feature type="compositionally biased region" description="Low complexity" evidence="1">
    <location>
        <begin position="268"/>
        <end position="280"/>
    </location>
</feature>
<dbReference type="InterPro" id="IPR052270">
    <property type="entry name" value="CACF_protein"/>
</dbReference>
<protein>
    <recommendedName>
        <fullName evidence="4">Sfi1 spindle body domain-containing protein</fullName>
    </recommendedName>
</protein>
<dbReference type="OrthoDB" id="2162701at2759"/>
<name>A0A0L0SUL4_ALLM3</name>
<feature type="region of interest" description="Disordered" evidence="1">
    <location>
        <begin position="267"/>
        <end position="350"/>
    </location>
</feature>
<organism evidence="2 3">
    <name type="scientific">Allomyces macrogynus (strain ATCC 38327)</name>
    <name type="common">Allomyces javanicus var. macrogynus</name>
    <dbReference type="NCBI Taxonomy" id="578462"/>
    <lineage>
        <taxon>Eukaryota</taxon>
        <taxon>Fungi</taxon>
        <taxon>Fungi incertae sedis</taxon>
        <taxon>Blastocladiomycota</taxon>
        <taxon>Blastocladiomycetes</taxon>
        <taxon>Blastocladiales</taxon>
        <taxon>Blastocladiaceae</taxon>
        <taxon>Allomyces</taxon>
    </lineage>
</organism>
<dbReference type="VEuPathDB" id="FungiDB:AMAG_10448"/>
<evidence type="ECO:0000313" key="3">
    <source>
        <dbReference type="Proteomes" id="UP000054350"/>
    </source>
</evidence>
<keyword evidence="3" id="KW-1185">Reference proteome</keyword>
<feature type="region of interest" description="Disordered" evidence="1">
    <location>
        <begin position="362"/>
        <end position="400"/>
    </location>
</feature>